<dbReference type="InterPro" id="IPR050597">
    <property type="entry name" value="Cytochrome_c_Oxidase_Subunit"/>
</dbReference>
<evidence type="ECO:0000313" key="9">
    <source>
        <dbReference type="EMBL" id="ETW93860.1"/>
    </source>
</evidence>
<proteinExistence type="predicted"/>
<protein>
    <recommendedName>
        <fullName evidence="8">Cytochrome c domain-containing protein</fullName>
    </recommendedName>
</protein>
<dbReference type="Pfam" id="PF00034">
    <property type="entry name" value="Cytochrom_C"/>
    <property type="match status" value="1"/>
</dbReference>
<dbReference type="GO" id="GO:0046872">
    <property type="term" value="F:metal ion binding"/>
    <property type="evidence" value="ECO:0007669"/>
    <property type="project" value="UniProtKB-KW"/>
</dbReference>
<dbReference type="InterPro" id="IPR009056">
    <property type="entry name" value="Cyt_c-like_dom"/>
</dbReference>
<dbReference type="HOGENOM" id="CLU_128253_2_2_7"/>
<sequence>MKRRVLTTLAIIGLVTAPLPALAGEASPSMLADACAACHGTDGKSPGAIPSIQGKKAGYIEQQLKAFKTDQQQGTVMNRIAKGYTDQEIAAIAKHLGSK</sequence>
<keyword evidence="7" id="KW-0732">Signal</keyword>
<dbReference type="GO" id="GO:0020037">
    <property type="term" value="F:heme binding"/>
    <property type="evidence" value="ECO:0007669"/>
    <property type="project" value="InterPro"/>
</dbReference>
<dbReference type="InterPro" id="IPR036909">
    <property type="entry name" value="Cyt_c-like_dom_sf"/>
</dbReference>
<dbReference type="SUPFAM" id="SSF46626">
    <property type="entry name" value="Cytochrome c"/>
    <property type="match status" value="1"/>
</dbReference>
<name>W4L867_ENTF1</name>
<keyword evidence="5 6" id="KW-0408">Iron</keyword>
<evidence type="ECO:0000256" key="5">
    <source>
        <dbReference type="ARBA" id="ARBA00023004"/>
    </source>
</evidence>
<evidence type="ECO:0000256" key="7">
    <source>
        <dbReference type="SAM" id="SignalP"/>
    </source>
</evidence>
<evidence type="ECO:0000256" key="2">
    <source>
        <dbReference type="ARBA" id="ARBA00022617"/>
    </source>
</evidence>
<keyword evidence="4" id="KW-0249">Electron transport</keyword>
<keyword evidence="1" id="KW-0813">Transport</keyword>
<dbReference type="PANTHER" id="PTHR33751:SF9">
    <property type="entry name" value="CYTOCHROME C4"/>
    <property type="match status" value="1"/>
</dbReference>
<comment type="caution">
    <text evidence="9">The sequence shown here is derived from an EMBL/GenBank/DDBJ whole genome shotgun (WGS) entry which is preliminary data.</text>
</comment>
<feature type="signal peptide" evidence="7">
    <location>
        <begin position="1"/>
        <end position="23"/>
    </location>
</feature>
<keyword evidence="2 6" id="KW-0349">Heme</keyword>
<feature type="domain" description="Cytochrome c" evidence="8">
    <location>
        <begin position="19"/>
        <end position="99"/>
    </location>
</feature>
<evidence type="ECO:0000256" key="6">
    <source>
        <dbReference type="PROSITE-ProRule" id="PRU00433"/>
    </source>
</evidence>
<accession>W4L867</accession>
<dbReference type="EMBL" id="AZHW01001162">
    <property type="protein sequence ID" value="ETW93860.1"/>
    <property type="molecule type" value="Genomic_DNA"/>
</dbReference>
<dbReference type="PANTHER" id="PTHR33751">
    <property type="entry name" value="CBB3-TYPE CYTOCHROME C OXIDASE SUBUNIT FIXP"/>
    <property type="match status" value="1"/>
</dbReference>
<reference evidence="9 10" key="1">
    <citation type="journal article" date="2014" name="Nature">
        <title>An environmental bacterial taxon with a large and distinct metabolic repertoire.</title>
        <authorList>
            <person name="Wilson M.C."/>
            <person name="Mori T."/>
            <person name="Ruckert C."/>
            <person name="Uria A.R."/>
            <person name="Helf M.J."/>
            <person name="Takada K."/>
            <person name="Gernert C."/>
            <person name="Steffens U.A."/>
            <person name="Heycke N."/>
            <person name="Schmitt S."/>
            <person name="Rinke C."/>
            <person name="Helfrich E.J."/>
            <person name="Brachmann A.O."/>
            <person name="Gurgui C."/>
            <person name="Wakimoto T."/>
            <person name="Kracht M."/>
            <person name="Crusemann M."/>
            <person name="Hentschel U."/>
            <person name="Abe I."/>
            <person name="Matsunaga S."/>
            <person name="Kalinowski J."/>
            <person name="Takeyama H."/>
            <person name="Piel J."/>
        </authorList>
    </citation>
    <scope>NUCLEOTIDE SEQUENCE [LARGE SCALE GENOMIC DNA]</scope>
    <source>
        <strain evidence="10">TSY1</strain>
    </source>
</reference>
<keyword evidence="10" id="KW-1185">Reference proteome</keyword>
<dbReference type="AlphaFoldDB" id="W4L867"/>
<gene>
    <name evidence="9" type="ORF">ETSY1_37385</name>
</gene>
<evidence type="ECO:0000256" key="1">
    <source>
        <dbReference type="ARBA" id="ARBA00022448"/>
    </source>
</evidence>
<organism evidence="9 10">
    <name type="scientific">Entotheonella factor</name>
    <dbReference type="NCBI Taxonomy" id="1429438"/>
    <lineage>
        <taxon>Bacteria</taxon>
        <taxon>Pseudomonadati</taxon>
        <taxon>Nitrospinota/Tectimicrobiota group</taxon>
        <taxon>Candidatus Tectimicrobiota</taxon>
        <taxon>Candidatus Entotheonellia</taxon>
        <taxon>Candidatus Entotheonellales</taxon>
        <taxon>Candidatus Entotheonellaceae</taxon>
        <taxon>Candidatus Entotheonella</taxon>
    </lineage>
</organism>
<evidence type="ECO:0000256" key="3">
    <source>
        <dbReference type="ARBA" id="ARBA00022723"/>
    </source>
</evidence>
<keyword evidence="3 6" id="KW-0479">Metal-binding</keyword>
<evidence type="ECO:0000259" key="8">
    <source>
        <dbReference type="PROSITE" id="PS51007"/>
    </source>
</evidence>
<dbReference type="Proteomes" id="UP000019141">
    <property type="component" value="Unassembled WGS sequence"/>
</dbReference>
<evidence type="ECO:0000256" key="4">
    <source>
        <dbReference type="ARBA" id="ARBA00022982"/>
    </source>
</evidence>
<evidence type="ECO:0000313" key="10">
    <source>
        <dbReference type="Proteomes" id="UP000019141"/>
    </source>
</evidence>
<dbReference type="GO" id="GO:0009055">
    <property type="term" value="F:electron transfer activity"/>
    <property type="evidence" value="ECO:0007669"/>
    <property type="project" value="InterPro"/>
</dbReference>
<feature type="chain" id="PRO_5004844463" description="Cytochrome c domain-containing protein" evidence="7">
    <location>
        <begin position="24"/>
        <end position="99"/>
    </location>
</feature>
<dbReference type="PROSITE" id="PS51007">
    <property type="entry name" value="CYTC"/>
    <property type="match status" value="1"/>
</dbReference>
<dbReference type="Gene3D" id="1.10.760.10">
    <property type="entry name" value="Cytochrome c-like domain"/>
    <property type="match status" value="1"/>
</dbReference>